<evidence type="ECO:0008006" key="4">
    <source>
        <dbReference type="Google" id="ProtNLM"/>
    </source>
</evidence>
<dbReference type="Proteomes" id="UP000827721">
    <property type="component" value="Unassembled WGS sequence"/>
</dbReference>
<dbReference type="Gene3D" id="2.80.10.50">
    <property type="match status" value="1"/>
</dbReference>
<protein>
    <recommendedName>
        <fullName evidence="4">Miraculin-like</fullName>
    </recommendedName>
</protein>
<dbReference type="SMART" id="SM00452">
    <property type="entry name" value="STI"/>
    <property type="match status" value="1"/>
</dbReference>
<dbReference type="CDD" id="cd23370">
    <property type="entry name" value="beta-trefoil_STI_MkMLP-like"/>
    <property type="match status" value="1"/>
</dbReference>
<sequence length="257" mass="28131">MKTSYLVASLSLFLFSALATKPLLGAPEPLLDIRGEKVLAGTPYYISAMDIGVSSGGIGVTSGRNQICPLDVIHEPRVFGLPLVFLPANGETYAYESTDLNIKFGDVPNTCNQSTSVWKVDDYDPSRGQWFITTNGVEGNPGAHTLENWFKFENLGVEKVYKLVHCPSVCESCISLCSGVSVYYEDNVGHLALGSGYYTISFIKDKVPAFSPEKAQRLIESELRAPVNQLFRAFEDLPIAPASLGQRNMSLCMEIED</sequence>
<name>A0ABQ8H9M6_9ROSI</name>
<evidence type="ECO:0000313" key="3">
    <source>
        <dbReference type="Proteomes" id="UP000827721"/>
    </source>
</evidence>
<dbReference type="InterPro" id="IPR011065">
    <property type="entry name" value="Kunitz_inhibitor_STI-like_sf"/>
</dbReference>
<dbReference type="InterPro" id="IPR002160">
    <property type="entry name" value="Prot_inh_Kunz-lg"/>
</dbReference>
<dbReference type="PANTHER" id="PTHR33107">
    <property type="entry name" value="KUNITZ TRYPSIN INHIBITOR 2"/>
    <property type="match status" value="1"/>
</dbReference>
<gene>
    <name evidence="2" type="ORF">JRO89_XS13G0230300</name>
</gene>
<comment type="caution">
    <text evidence="2">The sequence shown here is derived from an EMBL/GenBank/DDBJ whole genome shotgun (WGS) entry which is preliminary data.</text>
</comment>
<dbReference type="EMBL" id="JAFEMO010000013">
    <property type="protein sequence ID" value="KAH7550607.1"/>
    <property type="molecule type" value="Genomic_DNA"/>
</dbReference>
<organism evidence="2 3">
    <name type="scientific">Xanthoceras sorbifolium</name>
    <dbReference type="NCBI Taxonomy" id="99658"/>
    <lineage>
        <taxon>Eukaryota</taxon>
        <taxon>Viridiplantae</taxon>
        <taxon>Streptophyta</taxon>
        <taxon>Embryophyta</taxon>
        <taxon>Tracheophyta</taxon>
        <taxon>Spermatophyta</taxon>
        <taxon>Magnoliopsida</taxon>
        <taxon>eudicotyledons</taxon>
        <taxon>Gunneridae</taxon>
        <taxon>Pentapetalae</taxon>
        <taxon>rosids</taxon>
        <taxon>malvids</taxon>
        <taxon>Sapindales</taxon>
        <taxon>Sapindaceae</taxon>
        <taxon>Xanthoceroideae</taxon>
        <taxon>Xanthoceras</taxon>
    </lineage>
</organism>
<accession>A0ABQ8H9M6</accession>
<feature type="signal peptide" evidence="1">
    <location>
        <begin position="1"/>
        <end position="19"/>
    </location>
</feature>
<dbReference type="SUPFAM" id="SSF50386">
    <property type="entry name" value="STI-like"/>
    <property type="match status" value="1"/>
</dbReference>
<keyword evidence="1" id="KW-0732">Signal</keyword>
<keyword evidence="3" id="KW-1185">Reference proteome</keyword>
<evidence type="ECO:0000256" key="1">
    <source>
        <dbReference type="SAM" id="SignalP"/>
    </source>
</evidence>
<proteinExistence type="predicted"/>
<dbReference type="Pfam" id="PF00197">
    <property type="entry name" value="Kunitz_legume"/>
    <property type="match status" value="1"/>
</dbReference>
<reference evidence="2 3" key="1">
    <citation type="submission" date="2021-02" db="EMBL/GenBank/DDBJ databases">
        <title>Plant Genome Project.</title>
        <authorList>
            <person name="Zhang R.-G."/>
        </authorList>
    </citation>
    <scope>NUCLEOTIDE SEQUENCE [LARGE SCALE GENOMIC DNA]</scope>
    <source>
        <tissue evidence="2">Leaves</tissue>
    </source>
</reference>
<dbReference type="PANTHER" id="PTHR33107:SF5">
    <property type="entry name" value="KUNITZ TRYPSIN INHIBITOR 5"/>
    <property type="match status" value="1"/>
</dbReference>
<feature type="chain" id="PRO_5047087922" description="Miraculin-like" evidence="1">
    <location>
        <begin position="20"/>
        <end position="257"/>
    </location>
</feature>
<evidence type="ECO:0000313" key="2">
    <source>
        <dbReference type="EMBL" id="KAH7550607.1"/>
    </source>
</evidence>